<dbReference type="OrthoDB" id="1495740at2"/>
<proteinExistence type="predicted"/>
<evidence type="ECO:0008006" key="3">
    <source>
        <dbReference type="Google" id="ProtNLM"/>
    </source>
</evidence>
<dbReference type="RefSeq" id="WP_147166906.1">
    <property type="nucleotide sequence ID" value="NZ_VOOR01000013.1"/>
</dbReference>
<dbReference type="EMBL" id="VOOR01000013">
    <property type="protein sequence ID" value="TXB63730.1"/>
    <property type="molecule type" value="Genomic_DNA"/>
</dbReference>
<dbReference type="Proteomes" id="UP000321580">
    <property type="component" value="Unassembled WGS sequence"/>
</dbReference>
<evidence type="ECO:0000313" key="1">
    <source>
        <dbReference type="EMBL" id="TXB63730.1"/>
    </source>
</evidence>
<reference evidence="1 2" key="1">
    <citation type="submission" date="2019-08" db="EMBL/GenBank/DDBJ databases">
        <title>Genome of Phaeodactylibacter luteus.</title>
        <authorList>
            <person name="Bowman J.P."/>
        </authorList>
    </citation>
    <scope>NUCLEOTIDE SEQUENCE [LARGE SCALE GENOMIC DNA]</scope>
    <source>
        <strain evidence="1 2">KCTC 42180</strain>
    </source>
</reference>
<organism evidence="1 2">
    <name type="scientific">Phaeodactylibacter luteus</name>
    <dbReference type="NCBI Taxonomy" id="1564516"/>
    <lineage>
        <taxon>Bacteria</taxon>
        <taxon>Pseudomonadati</taxon>
        <taxon>Bacteroidota</taxon>
        <taxon>Saprospiria</taxon>
        <taxon>Saprospirales</taxon>
        <taxon>Haliscomenobacteraceae</taxon>
        <taxon>Phaeodactylibacter</taxon>
    </lineage>
</organism>
<protein>
    <recommendedName>
        <fullName evidence="3">HEPN domain-containing protein</fullName>
    </recommendedName>
</protein>
<gene>
    <name evidence="1" type="ORF">FRY97_07875</name>
</gene>
<keyword evidence="2" id="KW-1185">Reference proteome</keyword>
<name>A0A5C6RQ03_9BACT</name>
<accession>A0A5C6RQ03</accession>
<comment type="caution">
    <text evidence="1">The sequence shown here is derived from an EMBL/GenBank/DDBJ whole genome shotgun (WGS) entry which is preliminary data.</text>
</comment>
<dbReference type="AlphaFoldDB" id="A0A5C6RQ03"/>
<evidence type="ECO:0000313" key="2">
    <source>
        <dbReference type="Proteomes" id="UP000321580"/>
    </source>
</evidence>
<sequence>MAKRIRAKGQNPKDEVQQARYKLYKNAIDQAVAAKGKGLYLEGITLFESLITDRLESLLSRVTGQEVSFKTLGFLIRLVKDQPHAFSDEFYLLVNNDLDAWRKKRNRALHELVKLEEGKIEGWENRYSGLETTYEKGYELFRQIDKAIREMTK</sequence>